<dbReference type="OrthoDB" id="2831072at2759"/>
<dbReference type="EMBL" id="ML213591">
    <property type="protein sequence ID" value="TFK43960.1"/>
    <property type="molecule type" value="Genomic_DNA"/>
</dbReference>
<dbReference type="PANTHER" id="PTHR21660:SF1">
    <property type="entry name" value="ACYL-COENZYME A THIOESTERASE 13"/>
    <property type="match status" value="1"/>
</dbReference>
<evidence type="ECO:0000256" key="1">
    <source>
        <dbReference type="ARBA" id="ARBA00022801"/>
    </source>
</evidence>
<dbReference type="STRING" id="68775.A0A5C3MFF4"/>
<dbReference type="CDD" id="cd03443">
    <property type="entry name" value="PaaI_thioesterase"/>
    <property type="match status" value="1"/>
</dbReference>
<evidence type="ECO:0000313" key="2">
    <source>
        <dbReference type="EMBL" id="TFK43960.1"/>
    </source>
</evidence>
<name>A0A5C3MFF4_9AGAR</name>
<organism evidence="2 3">
    <name type="scientific">Crucibulum laeve</name>
    <dbReference type="NCBI Taxonomy" id="68775"/>
    <lineage>
        <taxon>Eukaryota</taxon>
        <taxon>Fungi</taxon>
        <taxon>Dikarya</taxon>
        <taxon>Basidiomycota</taxon>
        <taxon>Agaricomycotina</taxon>
        <taxon>Agaricomycetes</taxon>
        <taxon>Agaricomycetidae</taxon>
        <taxon>Agaricales</taxon>
        <taxon>Agaricineae</taxon>
        <taxon>Nidulariaceae</taxon>
        <taxon>Crucibulum</taxon>
    </lineage>
</organism>
<accession>A0A5C3MFF4</accession>
<reference evidence="2 3" key="1">
    <citation type="journal article" date="2019" name="Nat. Ecol. Evol.">
        <title>Megaphylogeny resolves global patterns of mushroom evolution.</title>
        <authorList>
            <person name="Varga T."/>
            <person name="Krizsan K."/>
            <person name="Foldi C."/>
            <person name="Dima B."/>
            <person name="Sanchez-Garcia M."/>
            <person name="Sanchez-Ramirez S."/>
            <person name="Szollosi G.J."/>
            <person name="Szarkandi J.G."/>
            <person name="Papp V."/>
            <person name="Albert L."/>
            <person name="Andreopoulos W."/>
            <person name="Angelini C."/>
            <person name="Antonin V."/>
            <person name="Barry K.W."/>
            <person name="Bougher N.L."/>
            <person name="Buchanan P."/>
            <person name="Buyck B."/>
            <person name="Bense V."/>
            <person name="Catcheside P."/>
            <person name="Chovatia M."/>
            <person name="Cooper J."/>
            <person name="Damon W."/>
            <person name="Desjardin D."/>
            <person name="Finy P."/>
            <person name="Geml J."/>
            <person name="Haridas S."/>
            <person name="Hughes K."/>
            <person name="Justo A."/>
            <person name="Karasinski D."/>
            <person name="Kautmanova I."/>
            <person name="Kiss B."/>
            <person name="Kocsube S."/>
            <person name="Kotiranta H."/>
            <person name="LaButti K.M."/>
            <person name="Lechner B.E."/>
            <person name="Liimatainen K."/>
            <person name="Lipzen A."/>
            <person name="Lukacs Z."/>
            <person name="Mihaltcheva S."/>
            <person name="Morgado L.N."/>
            <person name="Niskanen T."/>
            <person name="Noordeloos M.E."/>
            <person name="Ohm R.A."/>
            <person name="Ortiz-Santana B."/>
            <person name="Ovrebo C."/>
            <person name="Racz N."/>
            <person name="Riley R."/>
            <person name="Savchenko A."/>
            <person name="Shiryaev A."/>
            <person name="Soop K."/>
            <person name="Spirin V."/>
            <person name="Szebenyi C."/>
            <person name="Tomsovsky M."/>
            <person name="Tulloss R.E."/>
            <person name="Uehling J."/>
            <person name="Grigoriev I.V."/>
            <person name="Vagvolgyi C."/>
            <person name="Papp T."/>
            <person name="Martin F.M."/>
            <person name="Miettinen O."/>
            <person name="Hibbett D.S."/>
            <person name="Nagy L.G."/>
        </authorList>
    </citation>
    <scope>NUCLEOTIDE SEQUENCE [LARGE SCALE GENOMIC DNA]</scope>
    <source>
        <strain evidence="2 3">CBS 166.37</strain>
    </source>
</reference>
<dbReference type="InterPro" id="IPR029069">
    <property type="entry name" value="HotDog_dom_sf"/>
</dbReference>
<sequence length="196" mass="21249">MDIPQSDHAQRTIAFLQEPLAQEVIDSIGGNAPPEIKSLPVKWLHIFKRRGNSFANSIAERVRVTEVSVLPSPDDAEKLEGKVVCEIEVTQDMCNSKGVMHAGCAVFLMDEGIAVSLVVGNAGEGRITPAGVSQTLNTYFHEPAPVGTRLRIVSTSMYSGYQSNGGRCEIFDVANHRLIASGTQLMMPPSIPAKWM</sequence>
<dbReference type="InterPro" id="IPR039298">
    <property type="entry name" value="ACOT13"/>
</dbReference>
<dbReference type="PANTHER" id="PTHR21660">
    <property type="entry name" value="THIOESTERASE SUPERFAMILY MEMBER-RELATED"/>
    <property type="match status" value="1"/>
</dbReference>
<keyword evidence="1" id="KW-0378">Hydrolase</keyword>
<evidence type="ECO:0000313" key="3">
    <source>
        <dbReference type="Proteomes" id="UP000308652"/>
    </source>
</evidence>
<dbReference type="SUPFAM" id="SSF54637">
    <property type="entry name" value="Thioesterase/thiol ester dehydrase-isomerase"/>
    <property type="match status" value="1"/>
</dbReference>
<dbReference type="Proteomes" id="UP000308652">
    <property type="component" value="Unassembled WGS sequence"/>
</dbReference>
<keyword evidence="3" id="KW-1185">Reference proteome</keyword>
<protein>
    <recommendedName>
        <fullName evidence="4">Thioesterase domain-containing protein</fullName>
    </recommendedName>
</protein>
<dbReference type="AlphaFoldDB" id="A0A5C3MFF4"/>
<dbReference type="Gene3D" id="3.10.129.10">
    <property type="entry name" value="Hotdog Thioesterase"/>
    <property type="match status" value="1"/>
</dbReference>
<dbReference type="GO" id="GO:0047617">
    <property type="term" value="F:fatty acyl-CoA hydrolase activity"/>
    <property type="evidence" value="ECO:0007669"/>
    <property type="project" value="InterPro"/>
</dbReference>
<gene>
    <name evidence="2" type="ORF">BDQ12DRAFT_675858</name>
</gene>
<proteinExistence type="predicted"/>
<evidence type="ECO:0008006" key="4">
    <source>
        <dbReference type="Google" id="ProtNLM"/>
    </source>
</evidence>